<sequence>MSIHFLKKMIKIVTHKKYQKNPTASNLFQEQILALNIGAINSEQVMYYCDSLDTGADLTEVRQNLADYYSIVDRESALEVLSWLKERGHSVYFDAIKKFVAGESSTIQDFLLEESEKKRAYTYIHSLQDTLEFLVENNFIEQASDLGRKSIIAWDLGRLVLVSRCCYECGYLNEEEAWENIMFSAERCRKDYSDWEEFAVGYIIGRSMWCGNSMTLRGIVSIIKDLLIDQDSPWLKYKF</sequence>
<evidence type="ECO:0000313" key="2">
    <source>
        <dbReference type="EMBL" id="NYZ69010.1"/>
    </source>
</evidence>
<dbReference type="RefSeq" id="WP_180571011.1">
    <property type="nucleotide sequence ID" value="NZ_JACCKB010000057.1"/>
</dbReference>
<evidence type="ECO:0000259" key="1">
    <source>
        <dbReference type="Pfam" id="PF06889"/>
    </source>
</evidence>
<comment type="caution">
    <text evidence="2">The sequence shown here is derived from an EMBL/GenBank/DDBJ whole genome shotgun (WGS) entry which is preliminary data.</text>
</comment>
<name>A0A853I533_9GAMM</name>
<dbReference type="EMBL" id="JACCKB010000057">
    <property type="protein sequence ID" value="NYZ69010.1"/>
    <property type="molecule type" value="Genomic_DNA"/>
</dbReference>
<protein>
    <submittedName>
        <fullName evidence="2">DUF1266 domain-containing protein</fullName>
    </submittedName>
</protein>
<gene>
    <name evidence="2" type="ORF">H0A36_23600</name>
</gene>
<feature type="domain" description="DUF1266" evidence="1">
    <location>
        <begin position="65"/>
        <end position="238"/>
    </location>
</feature>
<organism evidence="2 3">
    <name type="scientific">Spartinivicinus marinus</name>
    <dbReference type="NCBI Taxonomy" id="2994442"/>
    <lineage>
        <taxon>Bacteria</taxon>
        <taxon>Pseudomonadati</taxon>
        <taxon>Pseudomonadota</taxon>
        <taxon>Gammaproteobacteria</taxon>
        <taxon>Oceanospirillales</taxon>
        <taxon>Zooshikellaceae</taxon>
        <taxon>Spartinivicinus</taxon>
    </lineage>
</organism>
<dbReference type="Pfam" id="PF06889">
    <property type="entry name" value="DUF1266"/>
    <property type="match status" value="1"/>
</dbReference>
<dbReference type="InterPro" id="IPR009677">
    <property type="entry name" value="DUF1266"/>
</dbReference>
<proteinExistence type="predicted"/>
<reference evidence="2 3" key="1">
    <citation type="submission" date="2020-07" db="EMBL/GenBank/DDBJ databases">
        <title>Endozoicomonas sp. nov., isolated from sediment.</title>
        <authorList>
            <person name="Gu T."/>
        </authorList>
    </citation>
    <scope>NUCLEOTIDE SEQUENCE [LARGE SCALE GENOMIC DNA]</scope>
    <source>
        <strain evidence="2 3">SM1973</strain>
    </source>
</reference>
<keyword evidence="3" id="KW-1185">Reference proteome</keyword>
<dbReference type="AlphaFoldDB" id="A0A853I533"/>
<accession>A0A853I533</accession>
<dbReference type="Proteomes" id="UP000569732">
    <property type="component" value="Unassembled WGS sequence"/>
</dbReference>
<evidence type="ECO:0000313" key="3">
    <source>
        <dbReference type="Proteomes" id="UP000569732"/>
    </source>
</evidence>